<evidence type="ECO:0000313" key="2">
    <source>
        <dbReference type="EMBL" id="MDD0984694.1"/>
    </source>
</evidence>
<comment type="caution">
    <text evidence="2">The sequence shown here is derived from an EMBL/GenBank/DDBJ whole genome shotgun (WGS) entry which is preliminary data.</text>
</comment>
<keyword evidence="3" id="KW-1185">Reference proteome</keyword>
<accession>A0ABT5N809</accession>
<name>A0ABT5N809_9PSED</name>
<protein>
    <submittedName>
        <fullName evidence="2">Uncharacterized protein</fullName>
    </submittedName>
</protein>
<dbReference type="RefSeq" id="WP_273865979.1">
    <property type="nucleotide sequence ID" value="NZ_JAMDHD010000013.1"/>
</dbReference>
<feature type="compositionally biased region" description="Polar residues" evidence="1">
    <location>
        <begin position="24"/>
        <end position="57"/>
    </location>
</feature>
<evidence type="ECO:0000313" key="3">
    <source>
        <dbReference type="Proteomes" id="UP001148189"/>
    </source>
</evidence>
<dbReference type="Proteomes" id="UP001148189">
    <property type="component" value="Unassembled WGS sequence"/>
</dbReference>
<organism evidence="2 3">
    <name type="scientific">Pseudomonas shahriarae</name>
    <dbReference type="NCBI Taxonomy" id="2745512"/>
    <lineage>
        <taxon>Bacteria</taxon>
        <taxon>Pseudomonadati</taxon>
        <taxon>Pseudomonadota</taxon>
        <taxon>Gammaproteobacteria</taxon>
        <taxon>Pseudomonadales</taxon>
        <taxon>Pseudomonadaceae</taxon>
        <taxon>Pseudomonas</taxon>
    </lineage>
</organism>
<dbReference type="EMBL" id="JAMDHD010000013">
    <property type="protein sequence ID" value="MDD0984694.1"/>
    <property type="molecule type" value="Genomic_DNA"/>
</dbReference>
<sequence>MNISGFPVSVPLHVNDPVDGLPRQQASAVTKSASYFDETAQTPDIQASSEANSTGENSGEGAVRVRRGFGSPRLPRPFSSAGSKALKVPSNGIAGKFVQTASVKPNVAPRPTAGASNSKGIANFRDIVFKTQHPGASLPVGPKPVVAQPKTFGDVATNLIAADRLVKAGVFKTDTPLKTVARDAFVNASVNGLVSTPLSIGTYAGSVWSGETIKGSFSATTPLLPPAHQPAPSQQSNGVTPAAGGTGEQDATMIKLRLDNAETKLLYAVNTIQLLAEGGDGEALTKDPNWPTETNARIKKLEELYSAAEKNMELTAAENGFIFKPYKEESVVEPKTVTSRLDVLDKRNETINNFIARMVAIREVETKGKKEIV</sequence>
<feature type="region of interest" description="Disordered" evidence="1">
    <location>
        <begin position="223"/>
        <end position="247"/>
    </location>
</feature>
<evidence type="ECO:0000256" key="1">
    <source>
        <dbReference type="SAM" id="MobiDB-lite"/>
    </source>
</evidence>
<proteinExistence type="predicted"/>
<gene>
    <name evidence="2" type="ORF">M5G21_06935</name>
</gene>
<reference evidence="2" key="1">
    <citation type="submission" date="2022-05" db="EMBL/GenBank/DDBJ databases">
        <title>Novel Pseudomonas spp. Isolated from a Rainbow Trout Aquaculture Facility.</title>
        <authorList>
            <person name="Testerman T."/>
            <person name="Graf J."/>
        </authorList>
    </citation>
    <scope>NUCLEOTIDE SEQUENCE</scope>
    <source>
        <strain evidence="2">ID1050</strain>
    </source>
</reference>
<feature type="region of interest" description="Disordered" evidence="1">
    <location>
        <begin position="16"/>
        <end position="84"/>
    </location>
</feature>